<protein>
    <recommendedName>
        <fullName evidence="4">2-isopropylmalate synthase LeuA allosteric (dimerisation) domain-containing protein</fullName>
    </recommendedName>
</protein>
<dbReference type="Gene3D" id="3.30.160.270">
    <property type="match status" value="1"/>
</dbReference>
<dbReference type="SUPFAM" id="SSF110921">
    <property type="entry name" value="2-isopropylmalate synthase LeuA, allosteric (dimerisation) domain"/>
    <property type="match status" value="1"/>
</dbReference>
<name>X1J1M0_9ZZZZ</name>
<feature type="domain" description="2-isopropylmalate synthase LeuA allosteric (dimerisation)" evidence="4">
    <location>
        <begin position="1"/>
        <end position="67"/>
    </location>
</feature>
<dbReference type="InterPro" id="IPR005675">
    <property type="entry name" value="Citramal_synthase"/>
</dbReference>
<dbReference type="InterPro" id="IPR013709">
    <property type="entry name" value="2-isopropylmalate_synth_dimer"/>
</dbReference>
<reference evidence="5" key="1">
    <citation type="journal article" date="2014" name="Front. Microbiol.">
        <title>High frequency of phylogenetically diverse reductive dehalogenase-homologous genes in deep subseafloor sedimentary metagenomes.</title>
        <authorList>
            <person name="Kawai M."/>
            <person name="Futagami T."/>
            <person name="Toyoda A."/>
            <person name="Takaki Y."/>
            <person name="Nishi S."/>
            <person name="Hori S."/>
            <person name="Arai W."/>
            <person name="Tsubouchi T."/>
            <person name="Morono Y."/>
            <person name="Uchiyama I."/>
            <person name="Ito T."/>
            <person name="Fujiyama A."/>
            <person name="Inagaki F."/>
            <person name="Takami H."/>
        </authorList>
    </citation>
    <scope>NUCLEOTIDE SEQUENCE</scope>
    <source>
        <strain evidence="5">Expedition CK06-06</strain>
    </source>
</reference>
<evidence type="ECO:0000256" key="2">
    <source>
        <dbReference type="ARBA" id="ARBA00022679"/>
    </source>
</evidence>
<evidence type="ECO:0000313" key="5">
    <source>
        <dbReference type="EMBL" id="GAH72264.1"/>
    </source>
</evidence>
<dbReference type="PANTHER" id="PTHR43538">
    <property type="entry name" value="ALPHA-IPM SYNTHASE/HOMOCITRATE SYNTHASE"/>
    <property type="match status" value="1"/>
</dbReference>
<dbReference type="GO" id="GO:0003852">
    <property type="term" value="F:2-isopropylmalate synthase activity"/>
    <property type="evidence" value="ECO:0007669"/>
    <property type="project" value="InterPro"/>
</dbReference>
<dbReference type="PANTHER" id="PTHR43538:SF1">
    <property type="entry name" value="(R)-CITRAMALATE SYNTHASE"/>
    <property type="match status" value="1"/>
</dbReference>
<feature type="non-terminal residue" evidence="5">
    <location>
        <position position="1"/>
    </location>
</feature>
<comment type="pathway">
    <text evidence="3">Amino-acid biosynthesis.</text>
</comment>
<sequence length="86" mass="9304">KVYPGVQNFRLTDYTVRILDAHLATEAVTRVLVETSDGHDTWTTVGASQNIIEASWQAVKDSVDFGLMRSGVEAPVASEAERPAAS</sequence>
<comment type="similarity">
    <text evidence="1">Belongs to the alpha-IPM synthase/homocitrate synthase family.</text>
</comment>
<dbReference type="GO" id="GO:0009098">
    <property type="term" value="P:L-leucine biosynthetic process"/>
    <property type="evidence" value="ECO:0007669"/>
    <property type="project" value="InterPro"/>
</dbReference>
<proteinExistence type="inferred from homology"/>
<dbReference type="AlphaFoldDB" id="X1J1M0"/>
<keyword evidence="2" id="KW-0808">Transferase</keyword>
<comment type="caution">
    <text evidence="5">The sequence shown here is derived from an EMBL/GenBank/DDBJ whole genome shotgun (WGS) entry which is preliminary data.</text>
</comment>
<evidence type="ECO:0000256" key="1">
    <source>
        <dbReference type="ARBA" id="ARBA00006154"/>
    </source>
</evidence>
<dbReference type="EMBL" id="BARU01029896">
    <property type="protein sequence ID" value="GAH72264.1"/>
    <property type="molecule type" value="Genomic_DNA"/>
</dbReference>
<dbReference type="SMART" id="SM00917">
    <property type="entry name" value="LeuA_dimer"/>
    <property type="match status" value="1"/>
</dbReference>
<dbReference type="Pfam" id="PF08502">
    <property type="entry name" value="LeuA_dimer"/>
    <property type="match status" value="1"/>
</dbReference>
<evidence type="ECO:0000256" key="3">
    <source>
        <dbReference type="ARBA" id="ARBA00029440"/>
    </source>
</evidence>
<accession>X1J1M0</accession>
<dbReference type="InterPro" id="IPR036230">
    <property type="entry name" value="LeuA_allosteric_dom_sf"/>
</dbReference>
<organism evidence="5">
    <name type="scientific">marine sediment metagenome</name>
    <dbReference type="NCBI Taxonomy" id="412755"/>
    <lineage>
        <taxon>unclassified sequences</taxon>
        <taxon>metagenomes</taxon>
        <taxon>ecological metagenomes</taxon>
    </lineage>
</organism>
<evidence type="ECO:0000259" key="4">
    <source>
        <dbReference type="SMART" id="SM00917"/>
    </source>
</evidence>
<gene>
    <name evidence="5" type="ORF">S03H2_47509</name>
</gene>